<feature type="modified residue" description="N6-(pyridoxal phosphate)lysine" evidence="5 6">
    <location>
        <position position="47"/>
    </location>
</feature>
<comment type="function">
    <text evidence="4">Required for the formation of a threonylcarbamoyl group on adenosine at position 37 (t(6)A37) in tRNAs that read codons beginning with adenine. Is involved in the transfer of the threonylcarbamoyl moiety of threonylcarbamoyl-AMP (TC-AMP) to the N6 group of A37, together with TsaD and TsaB. TsaE seems to play an indirect role in the t(6)A biosynthesis pathway, possibly in regulating the core enzymatic function of TsaD.</text>
</comment>
<dbReference type="NCBIfam" id="TIGR00492">
    <property type="entry name" value="alr"/>
    <property type="match status" value="1"/>
</dbReference>
<dbReference type="FunFam" id="3.20.20.10:FF:000002">
    <property type="entry name" value="Alanine racemase"/>
    <property type="match status" value="1"/>
</dbReference>
<accession>A0A5J6ZCB3</accession>
<dbReference type="OrthoDB" id="9813814at2"/>
<name>A0A5J6ZCB3_9CORY</name>
<dbReference type="GO" id="GO:0030170">
    <property type="term" value="F:pyridoxal phosphate binding"/>
    <property type="evidence" value="ECO:0007669"/>
    <property type="project" value="UniProtKB-UniRule"/>
</dbReference>
<dbReference type="Pfam" id="PF00842">
    <property type="entry name" value="Ala_racemase_C"/>
    <property type="match status" value="1"/>
</dbReference>
<dbReference type="InterPro" id="IPR011079">
    <property type="entry name" value="Ala_racemase_C"/>
</dbReference>
<sequence length="565" mass="60210">MSKDNLDPATPDDHTLAELVIDLDALAHNVRTLAGIASPAEVMAVVKADGYNHGVRQVVDTVLGAGATQIGVATIGEALEVRANGCTAPITAWMWYPGEELAAVFEHNITLGLPSLAHTRAFLEAARAADLFTPPTASLMFDSGLSRSGVGPQEWEQVVSLVAEAEQKCEVRITGLMTHLASADSPAAKATTDLQGERFQAAIDYCREQGLLVPTNHLANTPATVTRKDLHHEMVRTGVGIYGVDPMEQPLGIDLRPTMTLRARVLTTRVVPAGEGVSYGHLWRAEKDTRTAVVALGYADGLPRSISGRFSVTIDGVRYPQIGRVCMDQIVISLDDSDDPRAADHDVRPGDWAVIFGDGGTSLDEFSTIAGTIAYEVLTMPRGRVQCRYLPVSTPALPSPSTPAVAAAETAEDMREIGRALGSQVEAGTVIVLTGPLGAGKTTLTQGIAEGMGVKGRVQSPTFTIVRTHKPGASGTGLLHMDAYRLLGEDVAQSIEPGKHVDRDVVLDALESLDLDADLDEVVLVAEWGRGVVESLSDKVLDVEISRATEAGTDDEARRVSWRWL</sequence>
<comment type="cofactor">
    <cofactor evidence="1 5 6">
        <name>pyridoxal 5'-phosphate</name>
        <dbReference type="ChEBI" id="CHEBI:597326"/>
    </cofactor>
</comment>
<dbReference type="Pfam" id="PF01168">
    <property type="entry name" value="Ala_racemase_N"/>
    <property type="match status" value="1"/>
</dbReference>
<dbReference type="Gene3D" id="2.40.37.10">
    <property type="entry name" value="Lyase, Ornithine Decarboxylase, Chain A, domain 1"/>
    <property type="match status" value="1"/>
</dbReference>
<dbReference type="Gene3D" id="3.40.50.300">
    <property type="entry name" value="P-loop containing nucleotide triphosphate hydrolases"/>
    <property type="match status" value="1"/>
</dbReference>
<evidence type="ECO:0000256" key="2">
    <source>
        <dbReference type="ARBA" id="ARBA00022898"/>
    </source>
</evidence>
<dbReference type="GO" id="GO:0030632">
    <property type="term" value="P:D-alanine biosynthetic process"/>
    <property type="evidence" value="ECO:0007669"/>
    <property type="project" value="UniProtKB-UniRule"/>
</dbReference>
<dbReference type="Proteomes" id="UP000326711">
    <property type="component" value="Chromosome"/>
</dbReference>
<dbReference type="SUPFAM" id="SSF51419">
    <property type="entry name" value="PLP-binding barrel"/>
    <property type="match status" value="1"/>
</dbReference>
<evidence type="ECO:0000259" key="8">
    <source>
        <dbReference type="SMART" id="SM01005"/>
    </source>
</evidence>
<dbReference type="HAMAP" id="MF_01201">
    <property type="entry name" value="Ala_racemase"/>
    <property type="match status" value="1"/>
</dbReference>
<dbReference type="GO" id="GO:0008784">
    <property type="term" value="F:alanine racemase activity"/>
    <property type="evidence" value="ECO:0007669"/>
    <property type="project" value="UniProtKB-UniRule"/>
</dbReference>
<dbReference type="RefSeq" id="WP_151903345.1">
    <property type="nucleotide sequence ID" value="NZ_CP045032.1"/>
</dbReference>
<dbReference type="GO" id="GO:0005829">
    <property type="term" value="C:cytosol"/>
    <property type="evidence" value="ECO:0007669"/>
    <property type="project" value="TreeGrafter"/>
</dbReference>
<dbReference type="PRINTS" id="PR00992">
    <property type="entry name" value="ALARACEMASE"/>
</dbReference>
<dbReference type="KEGG" id="cuo:CUROG_08555"/>
<feature type="domain" description="Alanine racemase C-terminal" evidence="8">
    <location>
        <begin position="258"/>
        <end position="390"/>
    </location>
</feature>
<evidence type="ECO:0000256" key="3">
    <source>
        <dbReference type="ARBA" id="ARBA00023235"/>
    </source>
</evidence>
<keyword evidence="10" id="KW-1185">Reference proteome</keyword>
<evidence type="ECO:0000256" key="6">
    <source>
        <dbReference type="PIRSR" id="PIRSR600821-50"/>
    </source>
</evidence>
<dbReference type="InterPro" id="IPR003442">
    <property type="entry name" value="T6A_TsaE"/>
</dbReference>
<dbReference type="GO" id="GO:0009252">
    <property type="term" value="P:peptidoglycan biosynthetic process"/>
    <property type="evidence" value="ECO:0007669"/>
    <property type="project" value="TreeGrafter"/>
</dbReference>
<dbReference type="PANTHER" id="PTHR30511">
    <property type="entry name" value="ALANINE RACEMASE"/>
    <property type="match status" value="1"/>
</dbReference>
<dbReference type="Gene3D" id="3.20.20.10">
    <property type="entry name" value="Alanine racemase"/>
    <property type="match status" value="1"/>
</dbReference>
<comment type="pathway">
    <text evidence="5">Amino-acid biosynthesis; D-alanine biosynthesis; D-alanine from L-alanine: step 1/1.</text>
</comment>
<keyword evidence="2 5" id="KW-0663">Pyridoxal phosphate</keyword>
<dbReference type="PANTHER" id="PTHR30511:SF0">
    <property type="entry name" value="ALANINE RACEMASE, CATABOLIC-RELATED"/>
    <property type="match status" value="1"/>
</dbReference>
<dbReference type="InterPro" id="IPR027417">
    <property type="entry name" value="P-loop_NTPase"/>
</dbReference>
<dbReference type="Pfam" id="PF02367">
    <property type="entry name" value="TsaE"/>
    <property type="match status" value="1"/>
</dbReference>
<dbReference type="GO" id="GO:0002949">
    <property type="term" value="P:tRNA threonylcarbamoyladenosine modification"/>
    <property type="evidence" value="ECO:0007669"/>
    <property type="project" value="InterPro"/>
</dbReference>
<evidence type="ECO:0000256" key="1">
    <source>
        <dbReference type="ARBA" id="ARBA00001933"/>
    </source>
</evidence>
<reference evidence="10" key="1">
    <citation type="submission" date="2019-10" db="EMBL/GenBank/DDBJ databases">
        <title>Complete genome sequence of Corynebacterium urogenitalis DSM 108747, isolated from the genital tract of a cow.</title>
        <authorList>
            <person name="Ruckert C."/>
            <person name="Ballas P."/>
            <person name="Wagener K."/>
            <person name="Drillich M."/>
            <person name="Kaempfer P."/>
            <person name="Busse H.-J."/>
            <person name="Ehling-Schulz M."/>
        </authorList>
    </citation>
    <scope>NUCLEOTIDE SEQUENCE [LARGE SCALE GENOMIC DNA]</scope>
    <source>
        <strain evidence="10">LMM 1652</strain>
    </source>
</reference>
<gene>
    <name evidence="9" type="primary">alr</name>
    <name evidence="9" type="ORF">CUROG_08555</name>
</gene>
<dbReference type="AlphaFoldDB" id="A0A5J6ZCB3"/>
<dbReference type="InterPro" id="IPR000821">
    <property type="entry name" value="Ala_racemase"/>
</dbReference>
<evidence type="ECO:0000256" key="7">
    <source>
        <dbReference type="PIRSR" id="PIRSR600821-52"/>
    </source>
</evidence>
<dbReference type="NCBIfam" id="TIGR00150">
    <property type="entry name" value="T6A_YjeE"/>
    <property type="match status" value="1"/>
</dbReference>
<evidence type="ECO:0000313" key="9">
    <source>
        <dbReference type="EMBL" id="QFQ03059.1"/>
    </source>
</evidence>
<feature type="active site" description="Proton acceptor; specific for L-alanine" evidence="5">
    <location>
        <position position="279"/>
    </location>
</feature>
<dbReference type="SUPFAM" id="SSF50621">
    <property type="entry name" value="Alanine racemase C-terminal domain-like"/>
    <property type="match status" value="1"/>
</dbReference>
<dbReference type="EC" id="5.1.1.1" evidence="5"/>
<comment type="catalytic activity">
    <reaction evidence="5">
        <text>L-alanine = D-alanine</text>
        <dbReference type="Rhea" id="RHEA:20249"/>
        <dbReference type="ChEBI" id="CHEBI:57416"/>
        <dbReference type="ChEBI" id="CHEBI:57972"/>
        <dbReference type="EC" id="5.1.1.1"/>
    </reaction>
</comment>
<feature type="binding site" evidence="5 7">
    <location>
        <position position="327"/>
    </location>
    <ligand>
        <name>substrate</name>
    </ligand>
</feature>
<dbReference type="EMBL" id="CP045032">
    <property type="protein sequence ID" value="QFQ03059.1"/>
    <property type="molecule type" value="Genomic_DNA"/>
</dbReference>
<dbReference type="InterPro" id="IPR009006">
    <property type="entry name" value="Ala_racemase/Decarboxylase_C"/>
</dbReference>
<dbReference type="InterPro" id="IPR029066">
    <property type="entry name" value="PLP-binding_barrel"/>
</dbReference>
<comment type="function">
    <text evidence="5">Catalyzes the interconversion of L-alanine and D-alanine. May also act on other amino acids.</text>
</comment>
<evidence type="ECO:0000256" key="5">
    <source>
        <dbReference type="HAMAP-Rule" id="MF_01201"/>
    </source>
</evidence>
<protein>
    <recommendedName>
        <fullName evidence="5">Alanine racemase</fullName>
        <ecNumber evidence="5">5.1.1.1</ecNumber>
    </recommendedName>
</protein>
<dbReference type="SMART" id="SM01005">
    <property type="entry name" value="Ala_racemase_C"/>
    <property type="match status" value="1"/>
</dbReference>
<evidence type="ECO:0000256" key="4">
    <source>
        <dbReference type="ARBA" id="ARBA00024908"/>
    </source>
</evidence>
<dbReference type="CDD" id="cd00430">
    <property type="entry name" value="PLPDE_III_AR"/>
    <property type="match status" value="1"/>
</dbReference>
<evidence type="ECO:0000313" key="10">
    <source>
        <dbReference type="Proteomes" id="UP000326711"/>
    </source>
</evidence>
<dbReference type="UniPathway" id="UPA00042">
    <property type="reaction ID" value="UER00497"/>
</dbReference>
<keyword evidence="3 5" id="KW-0413">Isomerase</keyword>
<organism evidence="9 10">
    <name type="scientific">Corynebacterium urogenitale</name>
    <dbReference type="NCBI Taxonomy" id="2487892"/>
    <lineage>
        <taxon>Bacteria</taxon>
        <taxon>Bacillati</taxon>
        <taxon>Actinomycetota</taxon>
        <taxon>Actinomycetes</taxon>
        <taxon>Mycobacteriales</taxon>
        <taxon>Corynebacteriaceae</taxon>
        <taxon>Corynebacterium</taxon>
    </lineage>
</organism>
<dbReference type="SUPFAM" id="SSF52540">
    <property type="entry name" value="P-loop containing nucleoside triphosphate hydrolases"/>
    <property type="match status" value="1"/>
</dbReference>
<feature type="active site" description="Proton acceptor; specific for D-alanine" evidence="5">
    <location>
        <position position="47"/>
    </location>
</feature>
<feature type="binding site" evidence="5 7">
    <location>
        <position position="147"/>
    </location>
    <ligand>
        <name>substrate</name>
    </ligand>
</feature>
<dbReference type="InterPro" id="IPR001608">
    <property type="entry name" value="Ala_racemase_N"/>
</dbReference>
<comment type="similarity">
    <text evidence="5">Belongs to the alanine racemase family.</text>
</comment>
<proteinExistence type="inferred from homology"/>